<proteinExistence type="predicted"/>
<dbReference type="EMBL" id="JBIGHY010000003">
    <property type="protein sequence ID" value="MFG6414191.1"/>
    <property type="molecule type" value="Genomic_DNA"/>
</dbReference>
<sequence length="140" mass="14196">MKPHHLLALLVASAALSSCAQTPTAPSAPAASTAAPPAARLAREMQALIGPAACTSDSQCHTVAVGAKACGGPGGYWAWSSVATDEARVRELAQRQSQAEAAEIARSGMMSNCAVVNDPGARCEARRCVLREAAAANAAR</sequence>
<gene>
    <name evidence="2" type="ORF">ACG02S_09800</name>
</gene>
<accession>A0ABW7EL33</accession>
<comment type="caution">
    <text evidence="2">The sequence shown here is derived from an EMBL/GenBank/DDBJ whole genome shotgun (WGS) entry which is preliminary data.</text>
</comment>
<protein>
    <recommendedName>
        <fullName evidence="4">DUF4189 domain-containing protein</fullName>
    </recommendedName>
</protein>
<reference evidence="2 3" key="1">
    <citation type="submission" date="2024-09" db="EMBL/GenBank/DDBJ databases">
        <title>Novel species of the genus Pelomonas and Roseateles isolated from streams.</title>
        <authorList>
            <person name="Lu H."/>
        </authorList>
    </citation>
    <scope>NUCLEOTIDE SEQUENCE [LARGE SCALE GENOMIC DNA]</scope>
    <source>
        <strain evidence="2 3">DC23W</strain>
    </source>
</reference>
<feature type="signal peptide" evidence="1">
    <location>
        <begin position="1"/>
        <end position="20"/>
    </location>
</feature>
<evidence type="ECO:0000256" key="1">
    <source>
        <dbReference type="SAM" id="SignalP"/>
    </source>
</evidence>
<evidence type="ECO:0000313" key="2">
    <source>
        <dbReference type="EMBL" id="MFG6414191.1"/>
    </source>
</evidence>
<evidence type="ECO:0000313" key="3">
    <source>
        <dbReference type="Proteomes" id="UP001606300"/>
    </source>
</evidence>
<dbReference type="RefSeq" id="WP_394470270.1">
    <property type="nucleotide sequence ID" value="NZ_JBIGHY010000003.1"/>
</dbReference>
<dbReference type="PROSITE" id="PS51257">
    <property type="entry name" value="PROKAR_LIPOPROTEIN"/>
    <property type="match status" value="1"/>
</dbReference>
<name>A0ABW7EL33_9BURK</name>
<organism evidence="2 3">
    <name type="scientific">Pelomonas dachongensis</name>
    <dbReference type="NCBI Taxonomy" id="3299029"/>
    <lineage>
        <taxon>Bacteria</taxon>
        <taxon>Pseudomonadati</taxon>
        <taxon>Pseudomonadota</taxon>
        <taxon>Betaproteobacteria</taxon>
        <taxon>Burkholderiales</taxon>
        <taxon>Sphaerotilaceae</taxon>
        <taxon>Roseateles</taxon>
    </lineage>
</organism>
<evidence type="ECO:0008006" key="4">
    <source>
        <dbReference type="Google" id="ProtNLM"/>
    </source>
</evidence>
<feature type="chain" id="PRO_5045262541" description="DUF4189 domain-containing protein" evidence="1">
    <location>
        <begin position="21"/>
        <end position="140"/>
    </location>
</feature>
<dbReference type="Proteomes" id="UP001606300">
    <property type="component" value="Unassembled WGS sequence"/>
</dbReference>
<keyword evidence="3" id="KW-1185">Reference proteome</keyword>
<keyword evidence="1" id="KW-0732">Signal</keyword>